<dbReference type="InterPro" id="IPR013211">
    <property type="entry name" value="LVIVD"/>
</dbReference>
<name>A0A3B1DCQ9_9ZZZZ</name>
<feature type="domain" description="Secretion system C-terminal sorting" evidence="1">
    <location>
        <begin position="343"/>
        <end position="431"/>
    </location>
</feature>
<dbReference type="EMBL" id="UOGD01000453">
    <property type="protein sequence ID" value="VAX29495.1"/>
    <property type="molecule type" value="Genomic_DNA"/>
</dbReference>
<reference evidence="2" key="1">
    <citation type="submission" date="2018-06" db="EMBL/GenBank/DDBJ databases">
        <authorList>
            <person name="Zhirakovskaya E."/>
        </authorList>
    </citation>
    <scope>NUCLEOTIDE SEQUENCE</scope>
</reference>
<dbReference type="SUPFAM" id="SSF51004">
    <property type="entry name" value="C-terminal (heme d1) domain of cytochrome cd1-nitrite reductase"/>
    <property type="match status" value="1"/>
</dbReference>
<gene>
    <name evidence="2" type="ORF">MNBD_IGNAVI01-979</name>
</gene>
<dbReference type="Gene3D" id="2.60.40.4070">
    <property type="match status" value="1"/>
</dbReference>
<accession>A0A3B1DCQ9</accession>
<dbReference type="EC" id="3.1.3.1" evidence="2"/>
<dbReference type="GO" id="GO:0004035">
    <property type="term" value="F:alkaline phosphatase activity"/>
    <property type="evidence" value="ECO:0007669"/>
    <property type="project" value="UniProtKB-EC"/>
</dbReference>
<dbReference type="Gene3D" id="2.130.10.10">
    <property type="entry name" value="YVTN repeat-like/Quinoprotein amine dehydrogenase"/>
    <property type="match status" value="1"/>
</dbReference>
<proteinExistence type="predicted"/>
<keyword evidence="2" id="KW-0378">Hydrolase</keyword>
<dbReference type="Pfam" id="PF08309">
    <property type="entry name" value="LVIVD"/>
    <property type="match status" value="7"/>
</dbReference>
<dbReference type="InterPro" id="IPR011048">
    <property type="entry name" value="Haem_d1_sf"/>
</dbReference>
<dbReference type="NCBIfam" id="TIGR04183">
    <property type="entry name" value="Por_Secre_tail"/>
    <property type="match status" value="1"/>
</dbReference>
<dbReference type="InterPro" id="IPR026444">
    <property type="entry name" value="Secre_tail"/>
</dbReference>
<dbReference type="InterPro" id="IPR015943">
    <property type="entry name" value="WD40/YVTN_repeat-like_dom_sf"/>
</dbReference>
<evidence type="ECO:0000259" key="1">
    <source>
        <dbReference type="Pfam" id="PF18962"/>
    </source>
</evidence>
<evidence type="ECO:0000313" key="2">
    <source>
        <dbReference type="EMBL" id="VAX29495.1"/>
    </source>
</evidence>
<dbReference type="AlphaFoldDB" id="A0A3B1DCQ9"/>
<dbReference type="Pfam" id="PF18962">
    <property type="entry name" value="Por_Secre_tail"/>
    <property type="match status" value="1"/>
</dbReference>
<organism evidence="2">
    <name type="scientific">hydrothermal vent metagenome</name>
    <dbReference type="NCBI Taxonomy" id="652676"/>
    <lineage>
        <taxon>unclassified sequences</taxon>
        <taxon>metagenomes</taxon>
        <taxon>ecological metagenomes</taxon>
    </lineage>
</organism>
<protein>
    <submittedName>
        <fullName evidence="2">Alkaline phosphatase</fullName>
        <ecNumber evidence="2">3.1.3.1</ecNumber>
    </submittedName>
</protein>
<sequence length="434" mass="47558">MKRYLFVFIMIIAFFFNSQILSQVPNTVNEDISLIGRWNNNWCIAVAVNGTVSYHSTNDTLEIVDFSNPTSPVELKKMDFSSSTSEITDIFLSGNYAFVTTAWDGLHIVDITDPAGTAEVGFYAGVDITESVFVSGNYAYVSEAGSGLYIVDISTPSNPVEVGHFRNDNEVKGTFVSGNYAYVANGSAGLIILDISNPSNPVQVGSFFTGGFSFNVVVKESYAYIADGSDLYIIDVSDPSNPVDVGYLGTGGYFMDIAVSGNCAYIADGSAGLCIVDVSDFSDLNEDALFDTEGYVQRIAVNGNIVYVASRDGGLYVLQNNLITNVSNDQLNIPKEYKLLQNYPNPFNPSTTIKYQISSPSVMLNSIQHLDDEVNVSLKVYDILGREVETLVNKQQQPGVYQVQFNADNFPSGIYYYRLNAGSYNQTRKMILLK</sequence>